<dbReference type="FunFam" id="3.40.50.720:FF:000203">
    <property type="entry name" value="D-3-phosphoglycerate dehydrogenase (SerA)"/>
    <property type="match status" value="1"/>
</dbReference>
<dbReference type="Proteomes" id="UP000294692">
    <property type="component" value="Unassembled WGS sequence"/>
</dbReference>
<organism evidence="5 6">
    <name type="scientific">Paracandidimonas soli</name>
    <dbReference type="NCBI Taxonomy" id="1917182"/>
    <lineage>
        <taxon>Bacteria</taxon>
        <taxon>Pseudomonadati</taxon>
        <taxon>Pseudomonadota</taxon>
        <taxon>Betaproteobacteria</taxon>
        <taxon>Burkholderiales</taxon>
        <taxon>Alcaligenaceae</taxon>
        <taxon>Paracandidimonas</taxon>
    </lineage>
</organism>
<comment type="similarity">
    <text evidence="1">Belongs to the D-isomer specific 2-hydroxyacid dehydrogenase family.</text>
</comment>
<name>A0A4R3VCH4_9BURK</name>
<proteinExistence type="inferred from homology"/>
<dbReference type="RefSeq" id="WP_132473069.1">
    <property type="nucleotide sequence ID" value="NZ_JBEBWM010000033.1"/>
</dbReference>
<feature type="domain" description="D-isomer specific 2-hydroxyacid dehydrogenase NAD-binding" evidence="4">
    <location>
        <begin position="114"/>
        <end position="294"/>
    </location>
</feature>
<dbReference type="PANTHER" id="PTHR10996:SF283">
    <property type="entry name" value="GLYOXYLATE_HYDROXYPYRUVATE REDUCTASE B"/>
    <property type="match status" value="1"/>
</dbReference>
<dbReference type="OrthoDB" id="9805416at2"/>
<keyword evidence="6" id="KW-1185">Reference proteome</keyword>
<dbReference type="SUPFAM" id="SSF52283">
    <property type="entry name" value="Formate/glycerate dehydrogenase catalytic domain-like"/>
    <property type="match status" value="1"/>
</dbReference>
<comment type="caution">
    <text evidence="5">The sequence shown here is derived from an EMBL/GenBank/DDBJ whole genome shotgun (WGS) entry which is preliminary data.</text>
</comment>
<evidence type="ECO:0000313" key="6">
    <source>
        <dbReference type="Proteomes" id="UP000294692"/>
    </source>
</evidence>
<gene>
    <name evidence="5" type="ORF">EV686_101489</name>
</gene>
<evidence type="ECO:0000256" key="3">
    <source>
        <dbReference type="ARBA" id="ARBA00023027"/>
    </source>
</evidence>
<dbReference type="InterPro" id="IPR050223">
    <property type="entry name" value="D-isomer_2-hydroxyacid_DH"/>
</dbReference>
<dbReference type="InterPro" id="IPR036291">
    <property type="entry name" value="NAD(P)-bd_dom_sf"/>
</dbReference>
<evidence type="ECO:0000313" key="5">
    <source>
        <dbReference type="EMBL" id="TCV03027.1"/>
    </source>
</evidence>
<dbReference type="Pfam" id="PF02826">
    <property type="entry name" value="2-Hacid_dh_C"/>
    <property type="match status" value="1"/>
</dbReference>
<dbReference type="InterPro" id="IPR006140">
    <property type="entry name" value="D-isomer_DH_NAD-bd"/>
</dbReference>
<keyword evidence="2" id="KW-0560">Oxidoreductase</keyword>
<dbReference type="GO" id="GO:0030267">
    <property type="term" value="F:glyoxylate reductase (NADPH) activity"/>
    <property type="evidence" value="ECO:0007669"/>
    <property type="project" value="TreeGrafter"/>
</dbReference>
<dbReference type="Gene3D" id="3.40.50.720">
    <property type="entry name" value="NAD(P)-binding Rossmann-like Domain"/>
    <property type="match status" value="2"/>
</dbReference>
<evidence type="ECO:0000256" key="2">
    <source>
        <dbReference type="ARBA" id="ARBA00023002"/>
    </source>
</evidence>
<dbReference type="SUPFAM" id="SSF51735">
    <property type="entry name" value="NAD(P)-binding Rossmann-fold domains"/>
    <property type="match status" value="1"/>
</dbReference>
<keyword evidence="3" id="KW-0520">NAD</keyword>
<reference evidence="5 6" key="1">
    <citation type="submission" date="2019-03" db="EMBL/GenBank/DDBJ databases">
        <title>Genomic Encyclopedia of Type Strains, Phase IV (KMG-IV): sequencing the most valuable type-strain genomes for metagenomic binning, comparative biology and taxonomic classification.</title>
        <authorList>
            <person name="Goeker M."/>
        </authorList>
    </citation>
    <scope>NUCLEOTIDE SEQUENCE [LARGE SCALE GENOMIC DNA]</scope>
    <source>
        <strain evidence="5 6">DSM 100048</strain>
    </source>
</reference>
<dbReference type="GO" id="GO:0016618">
    <property type="term" value="F:hydroxypyruvate reductase [NAD(P)H] activity"/>
    <property type="evidence" value="ECO:0007669"/>
    <property type="project" value="TreeGrafter"/>
</dbReference>
<dbReference type="PANTHER" id="PTHR10996">
    <property type="entry name" value="2-HYDROXYACID DEHYDROGENASE-RELATED"/>
    <property type="match status" value="1"/>
</dbReference>
<sequence length="327" mass="35970">MTALKLPPRSELNICFAHPSYRLLERFSLRDTGLHAVEARTHDELQACVSKADVLLVSGMLWRQEYLAQAGRLMFLQSISAGMDQYDKAAFKARGIALTSAQGTNANSVAEHALALMLAMNRKIHLSRDNQRARLWRDPISDLALRENELSGKTVMIVGFGRIGQRVAALAKAFDMSVIAVKRDLTQGTQLADEAVTQDKVADMASRADFIVLTCPLNPETENLIDARVLGAMRSTAVLVNVARGRVVHEPALLEALSKGCLAGAALDCVWDEPLPPDSPLWEMDNVLITPHVGGETARFEDVLLDLFMENLDRLYQGRGDLINQVV</sequence>
<dbReference type="EMBL" id="SMBX01000001">
    <property type="protein sequence ID" value="TCV03027.1"/>
    <property type="molecule type" value="Genomic_DNA"/>
</dbReference>
<evidence type="ECO:0000256" key="1">
    <source>
        <dbReference type="ARBA" id="ARBA00005854"/>
    </source>
</evidence>
<dbReference type="AlphaFoldDB" id="A0A4R3VCH4"/>
<accession>A0A4R3VCH4</accession>
<dbReference type="GO" id="GO:0051287">
    <property type="term" value="F:NAD binding"/>
    <property type="evidence" value="ECO:0007669"/>
    <property type="project" value="InterPro"/>
</dbReference>
<evidence type="ECO:0000259" key="4">
    <source>
        <dbReference type="Pfam" id="PF02826"/>
    </source>
</evidence>
<dbReference type="CDD" id="cd05300">
    <property type="entry name" value="2-Hacid_dh_1"/>
    <property type="match status" value="1"/>
</dbReference>
<dbReference type="GO" id="GO:0005829">
    <property type="term" value="C:cytosol"/>
    <property type="evidence" value="ECO:0007669"/>
    <property type="project" value="TreeGrafter"/>
</dbReference>
<protein>
    <submittedName>
        <fullName evidence="5">Phosphoglycerate dehydrogenase-like enzyme</fullName>
    </submittedName>
</protein>